<gene>
    <name evidence="4" type="ORF">F945_00178</name>
</gene>
<dbReference type="OrthoDB" id="9767863at2"/>
<dbReference type="PANTHER" id="PTHR23028:SF53">
    <property type="entry name" value="ACYL_TRANSF_3 DOMAIN-CONTAINING PROTEIN"/>
    <property type="match status" value="1"/>
</dbReference>
<feature type="transmembrane region" description="Helical" evidence="1">
    <location>
        <begin position="243"/>
        <end position="260"/>
    </location>
</feature>
<reference evidence="4 5" key="1">
    <citation type="submission" date="2013-06" db="EMBL/GenBank/DDBJ databases">
        <title>The Genome Sequence of Acinetobacter rudis CIP 110305.</title>
        <authorList>
            <consortium name="The Broad Institute Genome Sequencing Platform"/>
            <consortium name="The Broad Institute Genome Sequencing Center for Infectious Disease"/>
            <person name="Cerqueira G."/>
            <person name="Feldgarden M."/>
            <person name="Courvalin P."/>
            <person name="Perichon B."/>
            <person name="Grillot-Courvalin C."/>
            <person name="Clermont D."/>
            <person name="Rocha E."/>
            <person name="Yoon E.-J."/>
            <person name="Nemec A."/>
            <person name="Young S.K."/>
            <person name="Zeng Q."/>
            <person name="Gargeya S."/>
            <person name="Fitzgerald M."/>
            <person name="Abouelleil A."/>
            <person name="Alvarado L."/>
            <person name="Berlin A.M."/>
            <person name="Chapman S.B."/>
            <person name="Dewar J."/>
            <person name="Goldberg J."/>
            <person name="Griggs A."/>
            <person name="Gujja S."/>
            <person name="Hansen M."/>
            <person name="Howarth C."/>
            <person name="Imamovic A."/>
            <person name="Larimer J."/>
            <person name="McCowan C."/>
            <person name="Murphy C."/>
            <person name="Pearson M."/>
            <person name="Priest M."/>
            <person name="Roberts A."/>
            <person name="Saif S."/>
            <person name="Shea T."/>
            <person name="Sykes S."/>
            <person name="Wortman J."/>
            <person name="Nusbaum C."/>
            <person name="Birren B."/>
        </authorList>
    </citation>
    <scope>NUCLEOTIDE SEQUENCE [LARGE SCALE GENOMIC DNA]</scope>
    <source>
        <strain evidence="4 5">CIP 110305</strain>
    </source>
</reference>
<feature type="transmembrane region" description="Helical" evidence="1">
    <location>
        <begin position="130"/>
        <end position="154"/>
    </location>
</feature>
<feature type="transmembrane region" description="Helical" evidence="1">
    <location>
        <begin position="166"/>
        <end position="183"/>
    </location>
</feature>
<feature type="domain" description="Acyltransferase 3" evidence="2">
    <location>
        <begin position="5"/>
        <end position="313"/>
    </location>
</feature>
<evidence type="ECO:0000313" key="4">
    <source>
        <dbReference type="EMBL" id="EPF81544.1"/>
    </source>
</evidence>
<dbReference type="Pfam" id="PF01757">
    <property type="entry name" value="Acyl_transf_3"/>
    <property type="match status" value="1"/>
</dbReference>
<dbReference type="STRING" id="632955.GCA_000829675_00789"/>
<evidence type="ECO:0000256" key="1">
    <source>
        <dbReference type="SAM" id="Phobius"/>
    </source>
</evidence>
<protein>
    <recommendedName>
        <fullName evidence="6">Acyltransferase 3 domain-containing protein</fullName>
    </recommendedName>
</protein>
<dbReference type="EMBL" id="ATGI01000002">
    <property type="protein sequence ID" value="EPF81544.1"/>
    <property type="molecule type" value="Genomic_DNA"/>
</dbReference>
<dbReference type="AlphaFoldDB" id="S3P550"/>
<dbReference type="eggNOG" id="COG1835">
    <property type="taxonomic scope" value="Bacteria"/>
</dbReference>
<organism evidence="4 5">
    <name type="scientific">Acinetobacter rudis CIP 110305</name>
    <dbReference type="NCBI Taxonomy" id="421052"/>
    <lineage>
        <taxon>Bacteria</taxon>
        <taxon>Pseudomonadati</taxon>
        <taxon>Pseudomonadota</taxon>
        <taxon>Gammaproteobacteria</taxon>
        <taxon>Moraxellales</taxon>
        <taxon>Moraxellaceae</taxon>
        <taxon>Acinetobacter</taxon>
    </lineage>
</organism>
<evidence type="ECO:0000259" key="2">
    <source>
        <dbReference type="Pfam" id="PF01757"/>
    </source>
</evidence>
<keyword evidence="1" id="KW-0812">Transmembrane</keyword>
<dbReference type="PATRIC" id="fig|421052.3.peg.178"/>
<dbReference type="RefSeq" id="WP_016654628.1">
    <property type="nucleotide sequence ID" value="NZ_KE340348.1"/>
</dbReference>
<feature type="transmembrane region" description="Helical" evidence="1">
    <location>
        <begin position="30"/>
        <end position="51"/>
    </location>
</feature>
<feature type="transmembrane region" description="Helical" evidence="1">
    <location>
        <begin position="304"/>
        <end position="322"/>
    </location>
</feature>
<comment type="caution">
    <text evidence="4">The sequence shown here is derived from an EMBL/GenBank/DDBJ whole genome shotgun (WGS) entry which is preliminary data.</text>
</comment>
<evidence type="ECO:0008006" key="6">
    <source>
        <dbReference type="Google" id="ProtNLM"/>
    </source>
</evidence>
<feature type="transmembrane region" description="Helical" evidence="1">
    <location>
        <begin position="7"/>
        <end position="24"/>
    </location>
</feature>
<dbReference type="InterPro" id="IPR043968">
    <property type="entry name" value="SGNH"/>
</dbReference>
<dbReference type="GO" id="GO:0016747">
    <property type="term" value="F:acyltransferase activity, transferring groups other than amino-acyl groups"/>
    <property type="evidence" value="ECO:0007669"/>
    <property type="project" value="InterPro"/>
</dbReference>
<sequence>MKFRYDINGLRAIAVLAVVIFHFTPHWLAGGFAGVDVFFVISGFLMTAIIFNSVENNTFNLFKFYTARANRIFPVLAAMFAVLLVFAWFYLLPNDYRNLAIQVEKSALFISNLFFAKGGGYFDTAEHTKWLLHTWSLSVEWQFYLFFPIIIVILKKYLSFTNLKRVVIGLLLASFIYCIYATSTNSKTAYFLLSSRAWEMLLGGLAFLYPWSLKNKLHQITAQCLGLILIVASYFFISKDIPWPGYMAFVPVFGAYLILVSNYQNNILINNPIFSAIGKWSYSIYVWHWPLVVFGFYFAIVDWWIYGIPLSILLGFLSYQFIEKINFTRYSSWKEIYKVKSIYLLFVVFICAFIVEKTDGMKFHYSPKVLEAIAESNNANPYKCDSNSRNRDVEECQIGNKNNIKAIIIGDSHADSLTTAVASAFDLKNEGIISIATASCPFLVNINIEDRLNNDDCHSINLKRLELIESKKYANIPIILISRLTVYLEGQNDAERVRNEGRKSSLYFANNQKVSKDQLYTLTHKSLADTLCRVSKTNPTYITYPVPEFSMNIPKTIAKNLFFNRSPPTTMSYEDYLNRSSKLRDIIQKSAQQCGATTIDPAQVLCPANQCISSYQGRPIYRDGDHLSEYGNKLLTPTFKETLE</sequence>
<dbReference type="Proteomes" id="UP000014568">
    <property type="component" value="Unassembled WGS sequence"/>
</dbReference>
<keyword evidence="5" id="KW-1185">Reference proteome</keyword>
<accession>S3P550</accession>
<dbReference type="GO" id="GO:0009103">
    <property type="term" value="P:lipopolysaccharide biosynthetic process"/>
    <property type="evidence" value="ECO:0007669"/>
    <property type="project" value="TreeGrafter"/>
</dbReference>
<dbReference type="PANTHER" id="PTHR23028">
    <property type="entry name" value="ACETYLTRANSFERASE"/>
    <property type="match status" value="1"/>
</dbReference>
<proteinExistence type="predicted"/>
<feature type="transmembrane region" description="Helical" evidence="1">
    <location>
        <begin position="189"/>
        <end position="208"/>
    </location>
</feature>
<keyword evidence="1" id="KW-0472">Membrane</keyword>
<dbReference type="GO" id="GO:0016020">
    <property type="term" value="C:membrane"/>
    <property type="evidence" value="ECO:0007669"/>
    <property type="project" value="TreeGrafter"/>
</dbReference>
<dbReference type="InterPro" id="IPR002656">
    <property type="entry name" value="Acyl_transf_3_dom"/>
</dbReference>
<feature type="transmembrane region" description="Helical" evidence="1">
    <location>
        <begin position="220"/>
        <end position="237"/>
    </location>
</feature>
<name>S3P550_9GAMM</name>
<evidence type="ECO:0000313" key="5">
    <source>
        <dbReference type="Proteomes" id="UP000014568"/>
    </source>
</evidence>
<evidence type="ECO:0000259" key="3">
    <source>
        <dbReference type="Pfam" id="PF19040"/>
    </source>
</evidence>
<feature type="transmembrane region" description="Helical" evidence="1">
    <location>
        <begin position="72"/>
        <end position="91"/>
    </location>
</feature>
<dbReference type="HOGENOM" id="CLU_005679_10_4_6"/>
<dbReference type="InterPro" id="IPR050879">
    <property type="entry name" value="Acyltransferase_3"/>
</dbReference>
<feature type="domain" description="SGNH" evidence="3">
    <location>
        <begin position="384"/>
        <end position="640"/>
    </location>
</feature>
<keyword evidence="1" id="KW-1133">Transmembrane helix</keyword>
<dbReference type="Pfam" id="PF19040">
    <property type="entry name" value="SGNH"/>
    <property type="match status" value="1"/>
</dbReference>
<feature type="transmembrane region" description="Helical" evidence="1">
    <location>
        <begin position="342"/>
        <end position="358"/>
    </location>
</feature>